<evidence type="ECO:0000313" key="3">
    <source>
        <dbReference type="Proteomes" id="UP000004508"/>
    </source>
</evidence>
<dbReference type="PANTHER" id="PTHR24567">
    <property type="entry name" value="CRP FAMILY TRANSCRIPTIONAL REGULATORY PROTEIN"/>
    <property type="match status" value="1"/>
</dbReference>
<dbReference type="Pfam" id="PF00027">
    <property type="entry name" value="cNMP_binding"/>
    <property type="match status" value="1"/>
</dbReference>
<dbReference type="InterPro" id="IPR050397">
    <property type="entry name" value="Env_Response_Regulators"/>
</dbReference>
<proteinExistence type="predicted"/>
<dbReference type="InterPro" id="IPR014710">
    <property type="entry name" value="RmlC-like_jellyroll"/>
</dbReference>
<dbReference type="RefSeq" id="WP_007905959.1">
    <property type="nucleotide sequence ID" value="NZ_ADVG01000001.1"/>
</dbReference>
<accession>D6TIX4</accession>
<dbReference type="InterPro" id="IPR018488">
    <property type="entry name" value="cNMP-bd_CS"/>
</dbReference>
<dbReference type="eggNOG" id="COG0664">
    <property type="taxonomic scope" value="Bacteria"/>
</dbReference>
<dbReference type="Gene3D" id="2.60.120.10">
    <property type="entry name" value="Jelly Rolls"/>
    <property type="match status" value="1"/>
</dbReference>
<dbReference type="OrthoDB" id="9798104at2"/>
<keyword evidence="3" id="KW-1185">Reference proteome</keyword>
<dbReference type="PANTHER" id="PTHR24567:SF74">
    <property type="entry name" value="HTH-TYPE TRANSCRIPTIONAL REGULATOR ARCR"/>
    <property type="match status" value="1"/>
</dbReference>
<dbReference type="PRINTS" id="PR00103">
    <property type="entry name" value="CAMPKINASE"/>
</dbReference>
<evidence type="ECO:0000259" key="1">
    <source>
        <dbReference type="PROSITE" id="PS50042"/>
    </source>
</evidence>
<dbReference type="Proteomes" id="UP000004508">
    <property type="component" value="Unassembled WGS sequence"/>
</dbReference>
<dbReference type="SUPFAM" id="SSF51206">
    <property type="entry name" value="cAMP-binding domain-like"/>
    <property type="match status" value="1"/>
</dbReference>
<dbReference type="PROSITE" id="PS00889">
    <property type="entry name" value="CNMP_BINDING_2"/>
    <property type="match status" value="1"/>
</dbReference>
<dbReference type="STRING" id="485913.Krac_10933"/>
<dbReference type="SMART" id="SM00100">
    <property type="entry name" value="cNMP"/>
    <property type="match status" value="1"/>
</dbReference>
<dbReference type="PROSITE" id="PS50042">
    <property type="entry name" value="CNMP_BINDING_3"/>
    <property type="match status" value="1"/>
</dbReference>
<gene>
    <name evidence="2" type="ORF">Krac_10933</name>
</gene>
<dbReference type="GO" id="GO:0005829">
    <property type="term" value="C:cytosol"/>
    <property type="evidence" value="ECO:0007669"/>
    <property type="project" value="TreeGrafter"/>
</dbReference>
<comment type="caution">
    <text evidence="2">The sequence shown here is derived from an EMBL/GenBank/DDBJ whole genome shotgun (WGS) entry which is preliminary data.</text>
</comment>
<dbReference type="GO" id="GO:0003700">
    <property type="term" value="F:DNA-binding transcription factor activity"/>
    <property type="evidence" value="ECO:0007669"/>
    <property type="project" value="TreeGrafter"/>
</dbReference>
<organism evidence="2 3">
    <name type="scientific">Ktedonobacter racemifer DSM 44963</name>
    <dbReference type="NCBI Taxonomy" id="485913"/>
    <lineage>
        <taxon>Bacteria</taxon>
        <taxon>Bacillati</taxon>
        <taxon>Chloroflexota</taxon>
        <taxon>Ktedonobacteria</taxon>
        <taxon>Ktedonobacterales</taxon>
        <taxon>Ktedonobacteraceae</taxon>
        <taxon>Ktedonobacter</taxon>
    </lineage>
</organism>
<dbReference type="AlphaFoldDB" id="D6TIX4"/>
<name>D6TIX4_KTERA</name>
<dbReference type="InterPro" id="IPR018490">
    <property type="entry name" value="cNMP-bd_dom_sf"/>
</dbReference>
<sequence length="142" mass="15607">MKEDILSRVDLFSTLNKKELQEIAKNCQERTFSAGSTLFSQGDPGVALYVLTQGNVHISQANNPDRAEEVIGNAGVGEVLGEMALLDELPRSATVVAAEDVTVLVLPVWEFRGILRSHPDIALKMLAVLSRRLRKAEARQHD</sequence>
<evidence type="ECO:0000313" key="2">
    <source>
        <dbReference type="EMBL" id="EFH89381.1"/>
    </source>
</evidence>
<reference evidence="2 3" key="1">
    <citation type="journal article" date="2011" name="Stand. Genomic Sci.">
        <title>Non-contiguous finished genome sequence and contextual data of the filamentous soil bacterium Ktedonobacter racemifer type strain (SOSP1-21).</title>
        <authorList>
            <person name="Chang Y.J."/>
            <person name="Land M."/>
            <person name="Hauser L."/>
            <person name="Chertkov O."/>
            <person name="Del Rio T.G."/>
            <person name="Nolan M."/>
            <person name="Copeland A."/>
            <person name="Tice H."/>
            <person name="Cheng J.F."/>
            <person name="Lucas S."/>
            <person name="Han C."/>
            <person name="Goodwin L."/>
            <person name="Pitluck S."/>
            <person name="Ivanova N."/>
            <person name="Ovchinikova G."/>
            <person name="Pati A."/>
            <person name="Chen A."/>
            <person name="Palaniappan K."/>
            <person name="Mavromatis K."/>
            <person name="Liolios K."/>
            <person name="Brettin T."/>
            <person name="Fiebig A."/>
            <person name="Rohde M."/>
            <person name="Abt B."/>
            <person name="Goker M."/>
            <person name="Detter J.C."/>
            <person name="Woyke T."/>
            <person name="Bristow J."/>
            <person name="Eisen J.A."/>
            <person name="Markowitz V."/>
            <person name="Hugenholtz P."/>
            <person name="Kyrpides N.C."/>
            <person name="Klenk H.P."/>
            <person name="Lapidus A."/>
        </authorList>
    </citation>
    <scope>NUCLEOTIDE SEQUENCE [LARGE SCALE GENOMIC DNA]</scope>
    <source>
        <strain evidence="3">DSM 44963</strain>
    </source>
</reference>
<dbReference type="InParanoid" id="D6TIX4"/>
<dbReference type="InterPro" id="IPR000595">
    <property type="entry name" value="cNMP-bd_dom"/>
</dbReference>
<dbReference type="EMBL" id="ADVG01000001">
    <property type="protein sequence ID" value="EFH89381.1"/>
    <property type="molecule type" value="Genomic_DNA"/>
</dbReference>
<dbReference type="CDD" id="cd00038">
    <property type="entry name" value="CAP_ED"/>
    <property type="match status" value="1"/>
</dbReference>
<protein>
    <submittedName>
        <fullName evidence="2">Putative transcriptional regulator, Crp/Fnr family</fullName>
    </submittedName>
</protein>
<feature type="domain" description="Cyclic nucleotide-binding" evidence="1">
    <location>
        <begin position="11"/>
        <end position="132"/>
    </location>
</feature>